<dbReference type="Proteomes" id="UP000231279">
    <property type="component" value="Unassembled WGS sequence"/>
</dbReference>
<organism evidence="2 3">
    <name type="scientific">Handroanthus impetiginosus</name>
    <dbReference type="NCBI Taxonomy" id="429701"/>
    <lineage>
        <taxon>Eukaryota</taxon>
        <taxon>Viridiplantae</taxon>
        <taxon>Streptophyta</taxon>
        <taxon>Embryophyta</taxon>
        <taxon>Tracheophyta</taxon>
        <taxon>Spermatophyta</taxon>
        <taxon>Magnoliopsida</taxon>
        <taxon>eudicotyledons</taxon>
        <taxon>Gunneridae</taxon>
        <taxon>Pentapetalae</taxon>
        <taxon>asterids</taxon>
        <taxon>lamiids</taxon>
        <taxon>Lamiales</taxon>
        <taxon>Bignoniaceae</taxon>
        <taxon>Crescentiina</taxon>
        <taxon>Tabebuia alliance</taxon>
        <taxon>Handroanthus</taxon>
    </lineage>
</organism>
<reference evidence="3" key="1">
    <citation type="journal article" date="2018" name="Gigascience">
        <title>Genome assembly of the Pink Ipe (Handroanthus impetiginosus, Bignoniaceae), a highly valued, ecologically keystone Neotropical timber forest tree.</title>
        <authorList>
            <person name="Silva-Junior O.B."/>
            <person name="Grattapaglia D."/>
            <person name="Novaes E."/>
            <person name="Collevatti R.G."/>
        </authorList>
    </citation>
    <scope>NUCLEOTIDE SEQUENCE [LARGE SCALE GENOMIC DNA]</scope>
    <source>
        <strain evidence="3">cv. UFG-1</strain>
    </source>
</reference>
<evidence type="ECO:0000256" key="1">
    <source>
        <dbReference type="SAM" id="MobiDB-lite"/>
    </source>
</evidence>
<keyword evidence="3" id="KW-1185">Reference proteome</keyword>
<comment type="caution">
    <text evidence="2">The sequence shown here is derived from an EMBL/GenBank/DDBJ whole genome shotgun (WGS) entry which is preliminary data.</text>
</comment>
<dbReference type="SUPFAM" id="SSF48452">
    <property type="entry name" value="TPR-like"/>
    <property type="match status" value="1"/>
</dbReference>
<accession>A0A2G9GPX1</accession>
<feature type="compositionally biased region" description="Basic and acidic residues" evidence="1">
    <location>
        <begin position="66"/>
        <end position="79"/>
    </location>
</feature>
<dbReference type="Gene3D" id="1.25.40.10">
    <property type="entry name" value="Tetratricopeptide repeat domain"/>
    <property type="match status" value="1"/>
</dbReference>
<name>A0A2G9GPX1_9LAMI</name>
<dbReference type="EMBL" id="NKXS01004141">
    <property type="protein sequence ID" value="PIN07313.1"/>
    <property type="molecule type" value="Genomic_DNA"/>
</dbReference>
<protein>
    <submittedName>
        <fullName evidence="2">Uncharacterized protein</fullName>
    </submittedName>
</protein>
<dbReference type="PANTHER" id="PTHR26312:SF123">
    <property type="entry name" value="TETRATRICOPEPTIDE REPEAT (TPR)-LIKE SUPERFAMILY PROTEIN"/>
    <property type="match status" value="1"/>
</dbReference>
<dbReference type="OrthoDB" id="439046at2759"/>
<evidence type="ECO:0000313" key="2">
    <source>
        <dbReference type="EMBL" id="PIN07313.1"/>
    </source>
</evidence>
<feature type="compositionally biased region" description="Polar residues" evidence="1">
    <location>
        <begin position="15"/>
        <end position="30"/>
    </location>
</feature>
<gene>
    <name evidence="2" type="ORF">CDL12_20117</name>
</gene>
<feature type="region of interest" description="Disordered" evidence="1">
    <location>
        <begin position="1"/>
        <end position="30"/>
    </location>
</feature>
<dbReference type="InterPro" id="IPR011990">
    <property type="entry name" value="TPR-like_helical_dom_sf"/>
</dbReference>
<proteinExistence type="predicted"/>
<dbReference type="AlphaFoldDB" id="A0A2G9GPX1"/>
<dbReference type="STRING" id="429701.A0A2G9GPX1"/>
<evidence type="ECO:0000313" key="3">
    <source>
        <dbReference type="Proteomes" id="UP000231279"/>
    </source>
</evidence>
<dbReference type="PANTHER" id="PTHR26312">
    <property type="entry name" value="TETRATRICOPEPTIDE REPEAT PROTEIN 5"/>
    <property type="match status" value="1"/>
</dbReference>
<feature type="region of interest" description="Disordered" evidence="1">
    <location>
        <begin position="55"/>
        <end position="79"/>
    </location>
</feature>
<sequence>MESLLFRSGSGPFPFQTQITPTSPRPSVSLPLQDNAVSVFSGEKNGVSSPMISLHRETPRRRIRRSSSDSDVRRSEMRTLSKLGSRSFTALPIPEEDRDERIDDRRGYAGDGSASGILWEEIGFPGGGMNSNGKSSGGGSGGHGSDAGRNKIGAYYQEMLKSDPTNSLLLRNYGKYLHEVEGDLVKAEEYYGRAILASPGDGELLSLYGKLIWETQRDESRAKSYFTQAIHASPHDCMFLGSFANFLWEAEEEQDGDEAQEDASPVAAMVEAF</sequence>